<proteinExistence type="predicted"/>
<protein>
    <submittedName>
        <fullName evidence="2">Uncharacterized protein</fullName>
    </submittedName>
</protein>
<keyword evidence="3" id="KW-1185">Reference proteome</keyword>
<sequence length="142" mass="15734">MIKLRAILIISLLSFLLPVKNTSAQAEVKHYTAKFSITEIKTGVTYEFDAPANEVITPSGNFVKSLKITVEAGHPLMQDFGGYPNRWFEFNYLYIDNGNDGEYTEGEGDVILTEGIAKLNKSGNLTIQFHLNGAGTYLPLGW</sequence>
<gene>
    <name evidence="2" type="ORF">LH29_02320</name>
</gene>
<feature type="chain" id="PRO_5002331156" evidence="1">
    <location>
        <begin position="27"/>
        <end position="142"/>
    </location>
</feature>
<comment type="caution">
    <text evidence="2">The sequence shown here is derived from an EMBL/GenBank/DDBJ whole genome shotgun (WGS) entry which is preliminary data.</text>
</comment>
<dbReference type="RefSeq" id="WP_045025912.1">
    <property type="nucleotide sequence ID" value="NZ_JRHC01000001.1"/>
</dbReference>
<name>A0A0D8JBK6_9BACT</name>
<organism evidence="2 3">
    <name type="scientific">Draconibacterium sediminis</name>
    <dbReference type="NCBI Taxonomy" id="1544798"/>
    <lineage>
        <taxon>Bacteria</taxon>
        <taxon>Pseudomonadati</taxon>
        <taxon>Bacteroidota</taxon>
        <taxon>Bacteroidia</taxon>
        <taxon>Marinilabiliales</taxon>
        <taxon>Prolixibacteraceae</taxon>
        <taxon>Draconibacterium</taxon>
    </lineage>
</organism>
<dbReference type="AlphaFoldDB" id="A0A0D8JBK6"/>
<keyword evidence="1" id="KW-0732">Signal</keyword>
<dbReference type="Proteomes" id="UP000032544">
    <property type="component" value="Unassembled WGS sequence"/>
</dbReference>
<evidence type="ECO:0000313" key="2">
    <source>
        <dbReference type="EMBL" id="KJF44360.1"/>
    </source>
</evidence>
<feature type="signal peptide" evidence="1">
    <location>
        <begin position="1"/>
        <end position="26"/>
    </location>
</feature>
<evidence type="ECO:0000256" key="1">
    <source>
        <dbReference type="SAM" id="SignalP"/>
    </source>
</evidence>
<dbReference type="OrthoDB" id="9906949at2"/>
<accession>A0A0D8JBK6</accession>
<dbReference type="STRING" id="1544798.LH29_02320"/>
<evidence type="ECO:0000313" key="3">
    <source>
        <dbReference type="Proteomes" id="UP000032544"/>
    </source>
</evidence>
<reference evidence="2 3" key="1">
    <citation type="submission" date="2014-09" db="EMBL/GenBank/DDBJ databases">
        <title>Draft Genome Sequence of Draconibacterium sp. JN14CK-3.</title>
        <authorList>
            <person name="Dong C."/>
            <person name="Lai Q."/>
            <person name="Shao Z."/>
        </authorList>
    </citation>
    <scope>NUCLEOTIDE SEQUENCE [LARGE SCALE GENOMIC DNA]</scope>
    <source>
        <strain evidence="2 3">JN14CK-3</strain>
    </source>
</reference>
<dbReference type="EMBL" id="JRHC01000001">
    <property type="protein sequence ID" value="KJF44360.1"/>
    <property type="molecule type" value="Genomic_DNA"/>
</dbReference>